<name>A0AAN7ZDT3_9PEZI</name>
<sequence>MKLSAQTNSHTPAILSCNNCLASAFGIALARTSNSRLSSIARKKTLYHLASDISSALRISLCASSISLGNTSLRPSRLPRTLLLDRLNADLARKDISDVKHLENLIRHIIPYNKPSTPLAGGLE</sequence>
<gene>
    <name evidence="1" type="ORF">RRF57_012603</name>
</gene>
<dbReference type="EMBL" id="JAWHQM010000083">
    <property type="protein sequence ID" value="KAK5636891.1"/>
    <property type="molecule type" value="Genomic_DNA"/>
</dbReference>
<dbReference type="AlphaFoldDB" id="A0AAN7ZDT3"/>
<comment type="caution">
    <text evidence="1">The sequence shown here is derived from an EMBL/GenBank/DDBJ whole genome shotgun (WGS) entry which is preliminary data.</text>
</comment>
<evidence type="ECO:0000313" key="1">
    <source>
        <dbReference type="EMBL" id="KAK5636891.1"/>
    </source>
</evidence>
<organism evidence="1 2">
    <name type="scientific">Xylaria bambusicola</name>
    <dbReference type="NCBI Taxonomy" id="326684"/>
    <lineage>
        <taxon>Eukaryota</taxon>
        <taxon>Fungi</taxon>
        <taxon>Dikarya</taxon>
        <taxon>Ascomycota</taxon>
        <taxon>Pezizomycotina</taxon>
        <taxon>Sordariomycetes</taxon>
        <taxon>Xylariomycetidae</taxon>
        <taxon>Xylariales</taxon>
        <taxon>Xylariaceae</taxon>
        <taxon>Xylaria</taxon>
    </lineage>
</organism>
<protein>
    <submittedName>
        <fullName evidence="1">Uncharacterized protein</fullName>
    </submittedName>
</protein>
<dbReference type="PROSITE" id="PS51257">
    <property type="entry name" value="PROKAR_LIPOPROTEIN"/>
    <property type="match status" value="1"/>
</dbReference>
<accession>A0AAN7ZDT3</accession>
<keyword evidence="2" id="KW-1185">Reference proteome</keyword>
<evidence type="ECO:0000313" key="2">
    <source>
        <dbReference type="Proteomes" id="UP001305414"/>
    </source>
</evidence>
<proteinExistence type="predicted"/>
<dbReference type="Proteomes" id="UP001305414">
    <property type="component" value="Unassembled WGS sequence"/>
</dbReference>
<reference evidence="1 2" key="1">
    <citation type="submission" date="2023-10" db="EMBL/GenBank/DDBJ databases">
        <title>Draft genome sequence of Xylaria bambusicola isolate GMP-LS, the root and basal stem rot pathogen of sugarcane in Indonesia.</title>
        <authorList>
            <person name="Selvaraj P."/>
            <person name="Muralishankar V."/>
            <person name="Muruganantham S."/>
            <person name="Sp S."/>
            <person name="Haryani S."/>
            <person name="Lau K.J.X."/>
            <person name="Naqvi N.I."/>
        </authorList>
    </citation>
    <scope>NUCLEOTIDE SEQUENCE [LARGE SCALE GENOMIC DNA]</scope>
    <source>
        <strain evidence="1">GMP-LS</strain>
    </source>
</reference>